<evidence type="ECO:0000256" key="5">
    <source>
        <dbReference type="ARBA" id="ARBA00047199"/>
    </source>
</evidence>
<organism evidence="10 11">
    <name type="scientific">Agromyces fucosus</name>
    <dbReference type="NCBI Taxonomy" id="41985"/>
    <lineage>
        <taxon>Bacteria</taxon>
        <taxon>Bacillati</taxon>
        <taxon>Actinomycetota</taxon>
        <taxon>Actinomycetes</taxon>
        <taxon>Micrococcales</taxon>
        <taxon>Microbacteriaceae</taxon>
        <taxon>Agromyces</taxon>
    </lineage>
</organism>
<comment type="similarity">
    <text evidence="2 9">Belongs to the trans-sulfuration enzymes family.</text>
</comment>
<dbReference type="Pfam" id="PF01053">
    <property type="entry name" value="Cys_Met_Meta_PP"/>
    <property type="match status" value="1"/>
</dbReference>
<dbReference type="GO" id="GO:0019346">
    <property type="term" value="P:transsulfuration"/>
    <property type="evidence" value="ECO:0007669"/>
    <property type="project" value="InterPro"/>
</dbReference>
<name>A0A4Q2JFP2_9MICO</name>
<protein>
    <recommendedName>
        <fullName evidence="4">homocysteine desulfhydrase</fullName>
        <ecNumber evidence="4">4.4.1.2</ecNumber>
    </recommendedName>
    <alternativeName>
        <fullName evidence="5">Homocysteine desulfhydrase</fullName>
    </alternativeName>
</protein>
<dbReference type="SUPFAM" id="SSF53383">
    <property type="entry name" value="PLP-dependent transferases"/>
    <property type="match status" value="1"/>
</dbReference>
<dbReference type="OrthoDB" id="9780685at2"/>
<dbReference type="GO" id="GO:0008483">
    <property type="term" value="F:transaminase activity"/>
    <property type="evidence" value="ECO:0007669"/>
    <property type="project" value="UniProtKB-KW"/>
</dbReference>
<dbReference type="PIRSF" id="PIRSF001434">
    <property type="entry name" value="CGS"/>
    <property type="match status" value="1"/>
</dbReference>
<dbReference type="PANTHER" id="PTHR11808">
    <property type="entry name" value="TRANS-SULFURATION ENZYME FAMILY MEMBER"/>
    <property type="match status" value="1"/>
</dbReference>
<dbReference type="CDD" id="cd00614">
    <property type="entry name" value="CGS_like"/>
    <property type="match status" value="1"/>
</dbReference>
<evidence type="ECO:0000313" key="11">
    <source>
        <dbReference type="Proteomes" id="UP000292935"/>
    </source>
</evidence>
<dbReference type="EMBL" id="SDPO01000004">
    <property type="protein sequence ID" value="RXZ46412.1"/>
    <property type="molecule type" value="Genomic_DNA"/>
</dbReference>
<evidence type="ECO:0000256" key="8">
    <source>
        <dbReference type="PIRSR" id="PIRSR001434-2"/>
    </source>
</evidence>
<evidence type="ECO:0000256" key="2">
    <source>
        <dbReference type="ARBA" id="ARBA00009077"/>
    </source>
</evidence>
<evidence type="ECO:0000313" key="10">
    <source>
        <dbReference type="EMBL" id="RXZ46412.1"/>
    </source>
</evidence>
<keyword evidence="11" id="KW-1185">Reference proteome</keyword>
<dbReference type="Gene3D" id="3.40.640.10">
    <property type="entry name" value="Type I PLP-dependent aspartate aminotransferase-like (Major domain)"/>
    <property type="match status" value="1"/>
</dbReference>
<dbReference type="InterPro" id="IPR054542">
    <property type="entry name" value="Cys_met_metab_PP"/>
</dbReference>
<keyword evidence="10" id="KW-0808">Transferase</keyword>
<dbReference type="GO" id="GO:0005737">
    <property type="term" value="C:cytoplasm"/>
    <property type="evidence" value="ECO:0007669"/>
    <property type="project" value="TreeGrafter"/>
</dbReference>
<proteinExistence type="inferred from homology"/>
<dbReference type="FunFam" id="3.40.640.10:FF:000046">
    <property type="entry name" value="Cystathionine gamma-lyase"/>
    <property type="match status" value="1"/>
</dbReference>
<dbReference type="Proteomes" id="UP000292935">
    <property type="component" value="Unassembled WGS sequence"/>
</dbReference>
<evidence type="ECO:0000256" key="9">
    <source>
        <dbReference type="RuleBase" id="RU362118"/>
    </source>
</evidence>
<comment type="catalytic activity">
    <reaction evidence="6">
        <text>L-homocysteine + H2O = 2-oxobutanoate + hydrogen sulfide + NH4(+) + H(+)</text>
        <dbReference type="Rhea" id="RHEA:14501"/>
        <dbReference type="ChEBI" id="CHEBI:15377"/>
        <dbReference type="ChEBI" id="CHEBI:15378"/>
        <dbReference type="ChEBI" id="CHEBI:16763"/>
        <dbReference type="ChEBI" id="CHEBI:28938"/>
        <dbReference type="ChEBI" id="CHEBI:29919"/>
        <dbReference type="ChEBI" id="CHEBI:58199"/>
        <dbReference type="EC" id="4.4.1.2"/>
    </reaction>
    <physiologicalReaction direction="left-to-right" evidence="6">
        <dbReference type="Rhea" id="RHEA:14502"/>
    </physiologicalReaction>
</comment>
<accession>A0A4Q2JFP2</accession>
<evidence type="ECO:0000256" key="6">
    <source>
        <dbReference type="ARBA" id="ARBA00048780"/>
    </source>
</evidence>
<comment type="cofactor">
    <cofactor evidence="1 9">
        <name>pyridoxal 5'-phosphate</name>
        <dbReference type="ChEBI" id="CHEBI:597326"/>
    </cofactor>
</comment>
<feature type="modified residue" description="N6-(pyridoxal phosphate)lysine" evidence="8">
    <location>
        <position position="211"/>
    </location>
</feature>
<dbReference type="Gene3D" id="3.90.1150.10">
    <property type="entry name" value="Aspartate Aminotransferase, domain 1"/>
    <property type="match status" value="1"/>
</dbReference>
<keyword evidence="3 8" id="KW-0663">Pyridoxal phosphate</keyword>
<keyword evidence="10" id="KW-0032">Aminotransferase</keyword>
<dbReference type="RefSeq" id="WP_129232254.1">
    <property type="nucleotide sequence ID" value="NZ_SDPO01000004.1"/>
</dbReference>
<dbReference type="PANTHER" id="PTHR11808:SF80">
    <property type="entry name" value="CYSTATHIONINE GAMMA-LYASE"/>
    <property type="match status" value="1"/>
</dbReference>
<evidence type="ECO:0000256" key="3">
    <source>
        <dbReference type="ARBA" id="ARBA00022898"/>
    </source>
</evidence>
<evidence type="ECO:0000256" key="4">
    <source>
        <dbReference type="ARBA" id="ARBA00047175"/>
    </source>
</evidence>
<dbReference type="AlphaFoldDB" id="A0A4Q2JFP2"/>
<comment type="caution">
    <text evidence="10">The sequence shown here is derived from an EMBL/GenBank/DDBJ whole genome shotgun (WGS) entry which is preliminary data.</text>
</comment>
<dbReference type="PROSITE" id="PS00868">
    <property type="entry name" value="CYS_MET_METAB_PP"/>
    <property type="match status" value="1"/>
</dbReference>
<reference evidence="10 11" key="1">
    <citation type="submission" date="2019-01" db="EMBL/GenBank/DDBJ databases">
        <authorList>
            <person name="Li J."/>
        </authorList>
    </citation>
    <scope>NUCLEOTIDE SEQUENCE [LARGE SCALE GENOMIC DNA]</scope>
    <source>
        <strain evidence="10 11">CCUG 35506</strain>
    </source>
</reference>
<dbReference type="GO" id="GO:0047982">
    <property type="term" value="F:homocysteine desulfhydrase activity"/>
    <property type="evidence" value="ECO:0007669"/>
    <property type="project" value="UniProtKB-EC"/>
</dbReference>
<dbReference type="EC" id="4.4.1.2" evidence="4"/>
<dbReference type="GO" id="GO:0030170">
    <property type="term" value="F:pyridoxal phosphate binding"/>
    <property type="evidence" value="ECO:0007669"/>
    <property type="project" value="InterPro"/>
</dbReference>
<sequence length="400" mass="42154">MTRADWTELADTTQAVHAGNAVDGGSGAIRTPIVMANSYALPDDPSTMSWSGTENPLYTRNSGANQIGLQAKLAVLEHGEDSVVLASGVAALHAVFFTFLRSGDHVIVSDVSYEATYRLFTELFPEKYGIEADFVDTSDLDAVRAALRANTRLVHIEAIANPTTKVTDVAAVAVIAHEAGALLSVDSTFTPPPFFRPLDHGADLSVHSLTKYINGHGDAMGGAVSGRHELIAQLKADAMVDVGGVISPFNAWLIMRGSVTLPLRLRQTFATALRVAEALDADPRIAFVAYPGLAGHEQHELATAQFGGAYGGVMSFAIDGGPEVQNAFVAALRIVTSAVSLGHDESLIVHVGTTGPRVAFYPDGFKALGHLRFSIGLEDADDLIADLLQALDTAVGPLTV</sequence>
<dbReference type="InterPro" id="IPR015422">
    <property type="entry name" value="PyrdxlP-dep_Trfase_small"/>
</dbReference>
<evidence type="ECO:0000256" key="1">
    <source>
        <dbReference type="ARBA" id="ARBA00001933"/>
    </source>
</evidence>
<comment type="catalytic activity">
    <reaction evidence="7">
        <text>L-methionine + H2O = methanethiol + 2-oxobutanoate + NH4(+)</text>
        <dbReference type="Rhea" id="RHEA:23800"/>
        <dbReference type="ChEBI" id="CHEBI:15377"/>
        <dbReference type="ChEBI" id="CHEBI:16007"/>
        <dbReference type="ChEBI" id="CHEBI:16763"/>
        <dbReference type="ChEBI" id="CHEBI:28938"/>
        <dbReference type="ChEBI" id="CHEBI:57844"/>
        <dbReference type="EC" id="4.4.1.11"/>
    </reaction>
    <physiologicalReaction direction="left-to-right" evidence="7">
        <dbReference type="Rhea" id="RHEA:23801"/>
    </physiologicalReaction>
</comment>
<gene>
    <name evidence="10" type="ORF">ESP57_16005</name>
</gene>
<dbReference type="InterPro" id="IPR015424">
    <property type="entry name" value="PyrdxlP-dep_Trfase"/>
</dbReference>
<evidence type="ECO:0000256" key="7">
    <source>
        <dbReference type="ARBA" id="ARBA00052699"/>
    </source>
</evidence>
<dbReference type="GO" id="GO:0018826">
    <property type="term" value="F:methionine gamma-lyase activity"/>
    <property type="evidence" value="ECO:0007669"/>
    <property type="project" value="UniProtKB-EC"/>
</dbReference>
<dbReference type="InterPro" id="IPR015421">
    <property type="entry name" value="PyrdxlP-dep_Trfase_major"/>
</dbReference>
<dbReference type="InterPro" id="IPR000277">
    <property type="entry name" value="Cys/Met-Metab_PyrdxlP-dep_enz"/>
</dbReference>